<feature type="transmembrane region" description="Helical" evidence="1">
    <location>
        <begin position="12"/>
        <end position="33"/>
    </location>
</feature>
<evidence type="ECO:0000313" key="2">
    <source>
        <dbReference type="EMBL" id="SCZ85694.1"/>
    </source>
</evidence>
<dbReference type="Proteomes" id="UP000198729">
    <property type="component" value="Unassembled WGS sequence"/>
</dbReference>
<dbReference type="STRING" id="51642.NSMM_400172"/>
<keyword evidence="3" id="KW-1185">Reference proteome</keyword>
<keyword evidence="1" id="KW-0812">Transmembrane</keyword>
<protein>
    <submittedName>
        <fullName evidence="2">Uncharacterized protein</fullName>
    </submittedName>
</protein>
<keyword evidence="1" id="KW-1133">Transmembrane helix</keyword>
<proteinExistence type="predicted"/>
<reference evidence="2 3" key="1">
    <citation type="submission" date="2016-10" db="EMBL/GenBank/DDBJ databases">
        <authorList>
            <person name="de Groot N.N."/>
        </authorList>
    </citation>
    <scope>NUCLEOTIDE SEQUENCE [LARGE SCALE GENOMIC DNA]</scope>
    <source>
        <strain evidence="2">1</strain>
    </source>
</reference>
<sequence length="39" mass="4524">MRKKWRHLRSYKMTIVVAIVLIAAAAFIAYLAFDAIRKS</sequence>
<dbReference type="AlphaFoldDB" id="A0A1G5SES0"/>
<evidence type="ECO:0000313" key="3">
    <source>
        <dbReference type="Proteomes" id="UP000198729"/>
    </source>
</evidence>
<organism evidence="2 3">
    <name type="scientific">Nitrosomonas mobilis</name>
    <dbReference type="NCBI Taxonomy" id="51642"/>
    <lineage>
        <taxon>Bacteria</taxon>
        <taxon>Pseudomonadati</taxon>
        <taxon>Pseudomonadota</taxon>
        <taxon>Betaproteobacteria</taxon>
        <taxon>Nitrosomonadales</taxon>
        <taxon>Nitrosomonadaceae</taxon>
        <taxon>Nitrosomonas</taxon>
    </lineage>
</organism>
<dbReference type="EMBL" id="FMWO01000048">
    <property type="protein sequence ID" value="SCZ85694.1"/>
    <property type="molecule type" value="Genomic_DNA"/>
</dbReference>
<keyword evidence="1" id="KW-0472">Membrane</keyword>
<evidence type="ECO:0000256" key="1">
    <source>
        <dbReference type="SAM" id="Phobius"/>
    </source>
</evidence>
<accession>A0A1G5SES0</accession>
<gene>
    <name evidence="2" type="ORF">NSMM_400172</name>
</gene>
<name>A0A1G5SES0_9PROT</name>